<organism evidence="2 3">
    <name type="scientific">Candidatus Buchananbacteria bacterium RIFCSPHIGHO2_01_FULL_46_12</name>
    <dbReference type="NCBI Taxonomy" id="1797536"/>
    <lineage>
        <taxon>Bacteria</taxon>
        <taxon>Candidatus Buchananiibacteriota</taxon>
    </lineage>
</organism>
<gene>
    <name evidence="2" type="ORF">A2663_02650</name>
</gene>
<dbReference type="Pfam" id="PF07963">
    <property type="entry name" value="N_methyl"/>
    <property type="match status" value="1"/>
</dbReference>
<evidence type="ECO:0000313" key="2">
    <source>
        <dbReference type="EMBL" id="OGY47429.1"/>
    </source>
</evidence>
<keyword evidence="1" id="KW-0472">Membrane</keyword>
<feature type="transmembrane region" description="Helical" evidence="1">
    <location>
        <begin position="12"/>
        <end position="34"/>
    </location>
</feature>
<keyword evidence="1" id="KW-0812">Transmembrane</keyword>
<dbReference type="InterPro" id="IPR012902">
    <property type="entry name" value="N_methyl_site"/>
</dbReference>
<dbReference type="AlphaFoldDB" id="A0A1G1Y509"/>
<comment type="caution">
    <text evidence="2">The sequence shown here is derived from an EMBL/GenBank/DDBJ whole genome shotgun (WGS) entry which is preliminary data.</text>
</comment>
<sequence length="138" mass="15126">MNKKRGVTIIEAAIAISILLVGLLAVSEFFPLGLRIISDAQSLTVATNIALSKMEELRLLGYGEISAGLIEAKQNVSDNPASYLYRYQRQTAVSLVDSDLAPADSDVGLKKITINVYWHSLIGSKEKSIEIYSLFSEY</sequence>
<proteinExistence type="predicted"/>
<dbReference type="EMBL" id="MHIF01000037">
    <property type="protein sequence ID" value="OGY47429.1"/>
    <property type="molecule type" value="Genomic_DNA"/>
</dbReference>
<evidence type="ECO:0008006" key="4">
    <source>
        <dbReference type="Google" id="ProtNLM"/>
    </source>
</evidence>
<evidence type="ECO:0000313" key="3">
    <source>
        <dbReference type="Proteomes" id="UP000178432"/>
    </source>
</evidence>
<accession>A0A1G1Y509</accession>
<keyword evidence="1" id="KW-1133">Transmembrane helix</keyword>
<evidence type="ECO:0000256" key="1">
    <source>
        <dbReference type="SAM" id="Phobius"/>
    </source>
</evidence>
<reference evidence="2 3" key="1">
    <citation type="journal article" date="2016" name="Nat. Commun.">
        <title>Thousands of microbial genomes shed light on interconnected biogeochemical processes in an aquifer system.</title>
        <authorList>
            <person name="Anantharaman K."/>
            <person name="Brown C.T."/>
            <person name="Hug L.A."/>
            <person name="Sharon I."/>
            <person name="Castelle C.J."/>
            <person name="Probst A.J."/>
            <person name="Thomas B.C."/>
            <person name="Singh A."/>
            <person name="Wilkins M.J."/>
            <person name="Karaoz U."/>
            <person name="Brodie E.L."/>
            <person name="Williams K.H."/>
            <person name="Hubbard S.S."/>
            <person name="Banfield J.F."/>
        </authorList>
    </citation>
    <scope>NUCLEOTIDE SEQUENCE [LARGE SCALE GENOMIC DNA]</scope>
</reference>
<protein>
    <recommendedName>
        <fullName evidence="4">Type II secretion system protein GspI C-terminal domain-containing protein</fullName>
    </recommendedName>
</protein>
<dbReference type="Proteomes" id="UP000178432">
    <property type="component" value="Unassembled WGS sequence"/>
</dbReference>
<name>A0A1G1Y509_9BACT</name>